<keyword evidence="2 4" id="KW-0547">Nucleotide-binding</keyword>
<keyword evidence="4" id="KW-0460">Magnesium</keyword>
<sequence>MNHKQKIRQDILNKRRKLDESIVNYHSDLISRRVCQSTLFQHASTLFIYVNYQNEVKTTPIIREAFRLNKTVAIPKIINHSMEFYKINSLEEVARGTFNILEPTTTERVTDKKGVMIMPGVAFDRCCHRIGYGKGFYDRYLKNFPELITIALAYECQIVDSIAYEPHDICPQYIFTECQIYTKRSET</sequence>
<proteinExistence type="inferred from homology"/>
<dbReference type="InterPro" id="IPR024185">
    <property type="entry name" value="FTHF_cligase-like_sf"/>
</dbReference>
<organism evidence="5 6">
    <name type="scientific">Turicibacter faecis</name>
    <dbReference type="NCBI Taxonomy" id="2963365"/>
    <lineage>
        <taxon>Bacteria</taxon>
        <taxon>Bacillati</taxon>
        <taxon>Bacillota</taxon>
        <taxon>Erysipelotrichia</taxon>
        <taxon>Erysipelotrichales</taxon>
        <taxon>Turicibacteraceae</taxon>
        <taxon>Turicibacter</taxon>
    </lineage>
</organism>
<comment type="similarity">
    <text evidence="1 4">Belongs to the 5-formyltetrahydrofolate cyclo-ligase family.</text>
</comment>
<dbReference type="NCBIfam" id="TIGR02727">
    <property type="entry name" value="MTHFS_bact"/>
    <property type="match status" value="1"/>
</dbReference>
<evidence type="ECO:0000256" key="2">
    <source>
        <dbReference type="ARBA" id="ARBA00022741"/>
    </source>
</evidence>
<dbReference type="PANTHER" id="PTHR23407:SF1">
    <property type="entry name" value="5-FORMYLTETRAHYDROFOLATE CYCLO-LIGASE"/>
    <property type="match status" value="1"/>
</dbReference>
<dbReference type="Gene3D" id="3.40.50.10420">
    <property type="entry name" value="NagB/RpiA/CoA transferase-like"/>
    <property type="match status" value="1"/>
</dbReference>
<dbReference type="PIRSF" id="PIRSF006806">
    <property type="entry name" value="FTHF_cligase"/>
    <property type="match status" value="1"/>
</dbReference>
<keyword evidence="4" id="KW-0479">Metal-binding</keyword>
<gene>
    <name evidence="5" type="ORF">T23_03140</name>
</gene>
<dbReference type="Pfam" id="PF01812">
    <property type="entry name" value="5-FTHF_cyc-lig"/>
    <property type="match status" value="1"/>
</dbReference>
<evidence type="ECO:0000313" key="6">
    <source>
        <dbReference type="Proteomes" id="UP001432099"/>
    </source>
</evidence>
<evidence type="ECO:0000313" key="5">
    <source>
        <dbReference type="EMBL" id="BEH90212.1"/>
    </source>
</evidence>
<keyword evidence="3 4" id="KW-0067">ATP-binding</keyword>
<protein>
    <recommendedName>
        <fullName evidence="4">5-formyltetrahydrofolate cyclo-ligase</fullName>
        <ecNumber evidence="4">6.3.3.2</ecNumber>
    </recommendedName>
</protein>
<dbReference type="SUPFAM" id="SSF100950">
    <property type="entry name" value="NagB/RpiA/CoA transferase-like"/>
    <property type="match status" value="1"/>
</dbReference>
<comment type="cofactor">
    <cofactor evidence="4">
        <name>Mg(2+)</name>
        <dbReference type="ChEBI" id="CHEBI:18420"/>
    </cofactor>
</comment>
<dbReference type="InterPro" id="IPR037171">
    <property type="entry name" value="NagB/RpiA_transferase-like"/>
</dbReference>
<dbReference type="PANTHER" id="PTHR23407">
    <property type="entry name" value="ATPASE INHIBITOR/5-FORMYLTETRAHYDROFOLATE CYCLO-LIGASE"/>
    <property type="match status" value="1"/>
</dbReference>
<accession>A0ABN6Z8L8</accession>
<evidence type="ECO:0000256" key="1">
    <source>
        <dbReference type="ARBA" id="ARBA00010638"/>
    </source>
</evidence>
<dbReference type="Proteomes" id="UP001432099">
    <property type="component" value="Chromosome"/>
</dbReference>
<dbReference type="EMBL" id="AP028127">
    <property type="protein sequence ID" value="BEH90212.1"/>
    <property type="molecule type" value="Genomic_DNA"/>
</dbReference>
<keyword evidence="6" id="KW-1185">Reference proteome</keyword>
<dbReference type="RefSeq" id="WP_161831904.1">
    <property type="nucleotide sequence ID" value="NZ_AP028127.1"/>
</dbReference>
<dbReference type="InterPro" id="IPR002698">
    <property type="entry name" value="FTHF_cligase"/>
</dbReference>
<dbReference type="EC" id="6.3.3.2" evidence="4"/>
<comment type="catalytic activity">
    <reaction evidence="4">
        <text>(6S)-5-formyl-5,6,7,8-tetrahydrofolate + ATP = (6R)-5,10-methenyltetrahydrofolate + ADP + phosphate</text>
        <dbReference type="Rhea" id="RHEA:10488"/>
        <dbReference type="ChEBI" id="CHEBI:30616"/>
        <dbReference type="ChEBI" id="CHEBI:43474"/>
        <dbReference type="ChEBI" id="CHEBI:57455"/>
        <dbReference type="ChEBI" id="CHEBI:57457"/>
        <dbReference type="ChEBI" id="CHEBI:456216"/>
        <dbReference type="EC" id="6.3.3.2"/>
    </reaction>
</comment>
<evidence type="ECO:0000256" key="3">
    <source>
        <dbReference type="ARBA" id="ARBA00022840"/>
    </source>
</evidence>
<reference evidence="5" key="1">
    <citation type="journal article" date="2024" name="Int. J. Syst. Evol. Microbiol.">
        <title>Turicibacter faecis sp. nov., isolated from faeces of heart failure mouse model.</title>
        <authorList>
            <person name="Imamura Y."/>
            <person name="Motooka D."/>
            <person name="Nakajima Y."/>
            <person name="Ito S."/>
            <person name="Kitakaze M."/>
            <person name="Iida T."/>
            <person name="Nakamura S."/>
        </authorList>
    </citation>
    <scope>NUCLEOTIDE SEQUENCE</scope>
    <source>
        <strain evidence="5">TC023</strain>
    </source>
</reference>
<evidence type="ECO:0000256" key="4">
    <source>
        <dbReference type="RuleBase" id="RU361279"/>
    </source>
</evidence>
<name>A0ABN6Z8L8_9FIRM</name>